<comment type="caution">
    <text evidence="3">The sequence shown here is derived from an EMBL/GenBank/DDBJ whole genome shotgun (WGS) entry which is preliminary data.</text>
</comment>
<name>A0ABS3IDL4_9MICO</name>
<dbReference type="RefSeq" id="WP_207276605.1">
    <property type="nucleotide sequence ID" value="NZ_JAFMPK010000047.1"/>
</dbReference>
<dbReference type="Pfam" id="PF01636">
    <property type="entry name" value="APH"/>
    <property type="match status" value="1"/>
</dbReference>
<keyword evidence="4" id="KW-1185">Reference proteome</keyword>
<dbReference type="InterPro" id="IPR011009">
    <property type="entry name" value="Kinase-like_dom_sf"/>
</dbReference>
<protein>
    <submittedName>
        <fullName evidence="3">Phosphotransferase</fullName>
    </submittedName>
</protein>
<evidence type="ECO:0000256" key="1">
    <source>
        <dbReference type="SAM" id="MobiDB-lite"/>
    </source>
</evidence>
<evidence type="ECO:0000313" key="3">
    <source>
        <dbReference type="EMBL" id="MBO0610696.1"/>
    </source>
</evidence>
<organism evidence="3 4">
    <name type="scientific">Myceligenerans salitolerans</name>
    <dbReference type="NCBI Taxonomy" id="1230528"/>
    <lineage>
        <taxon>Bacteria</taxon>
        <taxon>Bacillati</taxon>
        <taxon>Actinomycetota</taxon>
        <taxon>Actinomycetes</taxon>
        <taxon>Micrococcales</taxon>
        <taxon>Promicromonosporaceae</taxon>
        <taxon>Myceligenerans</taxon>
    </lineage>
</organism>
<dbReference type="InterPro" id="IPR002575">
    <property type="entry name" value="Aminoglycoside_PTrfase"/>
</dbReference>
<reference evidence="3 4" key="1">
    <citation type="submission" date="2021-03" db="EMBL/GenBank/DDBJ databases">
        <authorList>
            <person name="Xin L."/>
        </authorList>
    </citation>
    <scope>NUCLEOTIDE SEQUENCE [LARGE SCALE GENOMIC DNA]</scope>
    <source>
        <strain evidence="3 4">XHU 5031</strain>
    </source>
</reference>
<dbReference type="EMBL" id="JAFMPK010000047">
    <property type="protein sequence ID" value="MBO0610696.1"/>
    <property type="molecule type" value="Genomic_DNA"/>
</dbReference>
<gene>
    <name evidence="3" type="ORF">J0911_16850</name>
</gene>
<evidence type="ECO:0000313" key="4">
    <source>
        <dbReference type="Proteomes" id="UP000664617"/>
    </source>
</evidence>
<dbReference type="Proteomes" id="UP000664617">
    <property type="component" value="Unassembled WGS sequence"/>
</dbReference>
<evidence type="ECO:0000259" key="2">
    <source>
        <dbReference type="Pfam" id="PF01636"/>
    </source>
</evidence>
<accession>A0ABS3IDL4</accession>
<proteinExistence type="predicted"/>
<reference evidence="4" key="2">
    <citation type="submission" date="2023-07" db="EMBL/GenBank/DDBJ databases">
        <title>Myceligenerans salitolerans sp. nov., a halotolerant actinomycete isolated from a salt lake in Xinjiang, China.</title>
        <authorList>
            <person name="Guan T."/>
        </authorList>
    </citation>
    <scope>NUCLEOTIDE SEQUENCE [LARGE SCALE GENOMIC DNA]</scope>
    <source>
        <strain evidence="4">XHU 5031</strain>
    </source>
</reference>
<feature type="domain" description="Aminoglycoside phosphotransferase" evidence="2">
    <location>
        <begin position="47"/>
        <end position="222"/>
    </location>
</feature>
<sequence>MTLTTGTRMRSARGSAGSTDRPWHEVRRTDYSVVERSAGGSEFRKTYLRVRTTARLHAERAGITAARRVGLETPAIAQAGSSRTDSWIVLAAIPGESLSASSAEDLTEFVRVVRDVSLALDRIPCAGAGWAPSSTRLLTPCAPSFQGRPWFPTLAEYLDKIDRLPVAALHGDLKPEHLIVGPARYAVIDWEGFDVGPVAVDHAHAAFHAVRDALLSELDPAVLAPLEDLNLVGPVLAWRLALWLDRRRPGDLGLLDITTVECLCRARTPTESLDAFIDTLGTLLAAGVPR</sequence>
<dbReference type="Gene3D" id="3.90.1200.10">
    <property type="match status" value="1"/>
</dbReference>
<feature type="region of interest" description="Disordered" evidence="1">
    <location>
        <begin position="1"/>
        <end position="24"/>
    </location>
</feature>
<dbReference type="SUPFAM" id="SSF56112">
    <property type="entry name" value="Protein kinase-like (PK-like)"/>
    <property type="match status" value="1"/>
</dbReference>